<evidence type="ECO:0000313" key="3">
    <source>
        <dbReference type="Proteomes" id="UP000030111"/>
    </source>
</evidence>
<dbReference type="STRING" id="1121898.GCA_000422725_03042"/>
<organism evidence="2 3">
    <name type="scientific">Flavobacterium subsaxonicum WB 4.1-42 = DSM 21790</name>
    <dbReference type="NCBI Taxonomy" id="1121898"/>
    <lineage>
        <taxon>Bacteria</taxon>
        <taxon>Pseudomonadati</taxon>
        <taxon>Bacteroidota</taxon>
        <taxon>Flavobacteriia</taxon>
        <taxon>Flavobacteriales</taxon>
        <taxon>Flavobacteriaceae</taxon>
        <taxon>Flavobacterium</taxon>
    </lineage>
</organism>
<sequence length="188" mass="20994">MRKKKLIKYGTLFLIGTLLLYNILPMGDYGRGMGSGLALVLFGSILILAFIIVALRFGIALYRGQKDYDFIPLLIIACYLLIAWIALAADGHKFWTNKVLGANIENQHTSGGSLTLYKNNSFAATRLYADFSETFQGNYTIVNDTLYLERDNLSKITDSLFTTQYFISKKDSTLFAKGTGFDNLKIAP</sequence>
<dbReference type="eggNOG" id="ENOG502ZY6Q">
    <property type="taxonomic scope" value="Bacteria"/>
</dbReference>
<evidence type="ECO:0000313" key="2">
    <source>
        <dbReference type="EMBL" id="KGO91268.1"/>
    </source>
</evidence>
<name>A0A0A2MII9_9FLAO</name>
<keyword evidence="1" id="KW-0812">Transmembrane</keyword>
<keyword evidence="3" id="KW-1185">Reference proteome</keyword>
<evidence type="ECO:0000256" key="1">
    <source>
        <dbReference type="SAM" id="Phobius"/>
    </source>
</evidence>
<proteinExistence type="predicted"/>
<comment type="caution">
    <text evidence="2">The sequence shown here is derived from an EMBL/GenBank/DDBJ whole genome shotgun (WGS) entry which is preliminary data.</text>
</comment>
<gene>
    <name evidence="2" type="ORF">Q766_19115</name>
</gene>
<dbReference type="OrthoDB" id="9778250at2"/>
<dbReference type="Proteomes" id="UP000030111">
    <property type="component" value="Unassembled WGS sequence"/>
</dbReference>
<feature type="transmembrane region" description="Helical" evidence="1">
    <location>
        <begin position="6"/>
        <end position="24"/>
    </location>
</feature>
<reference evidence="2 3" key="1">
    <citation type="submission" date="2013-09" db="EMBL/GenBank/DDBJ databases">
        <authorList>
            <person name="Zeng Z."/>
            <person name="Chen C."/>
        </authorList>
    </citation>
    <scope>NUCLEOTIDE SEQUENCE [LARGE SCALE GENOMIC DNA]</scope>
    <source>
        <strain evidence="2 3">WB 4.1-42</strain>
    </source>
</reference>
<keyword evidence="1" id="KW-0472">Membrane</keyword>
<feature type="transmembrane region" description="Helical" evidence="1">
    <location>
        <begin position="70"/>
        <end position="89"/>
    </location>
</feature>
<feature type="transmembrane region" description="Helical" evidence="1">
    <location>
        <begin position="36"/>
        <end position="58"/>
    </location>
</feature>
<accession>A0A0A2MII9</accession>
<keyword evidence="1" id="KW-1133">Transmembrane helix</keyword>
<dbReference type="EMBL" id="JRLY01000022">
    <property type="protein sequence ID" value="KGO91268.1"/>
    <property type="molecule type" value="Genomic_DNA"/>
</dbReference>
<protein>
    <submittedName>
        <fullName evidence="2">Uncharacterized protein</fullName>
    </submittedName>
</protein>
<dbReference type="RefSeq" id="WP_026993153.1">
    <property type="nucleotide sequence ID" value="NZ_JRLY01000022.1"/>
</dbReference>
<dbReference type="AlphaFoldDB" id="A0A0A2MII9"/>